<feature type="region of interest" description="Disordered" evidence="1">
    <location>
        <begin position="45"/>
        <end position="65"/>
    </location>
</feature>
<proteinExistence type="predicted"/>
<reference evidence="3" key="1">
    <citation type="submission" date="2022-11" db="UniProtKB">
        <authorList>
            <consortium name="WormBaseParasite"/>
        </authorList>
    </citation>
    <scope>IDENTIFICATION</scope>
</reference>
<evidence type="ECO:0000313" key="2">
    <source>
        <dbReference type="Proteomes" id="UP000887565"/>
    </source>
</evidence>
<sequence length="65" mass="6956">MKTAFPENHGIVLLTPSDLSECRVTGGATKPKGFYKDLGLKMSKNAEDLASGTTLPRTPPGTRHD</sequence>
<name>A0A915JPU4_ROMCU</name>
<accession>A0A915JPU4</accession>
<protein>
    <submittedName>
        <fullName evidence="3">Uncharacterized protein</fullName>
    </submittedName>
</protein>
<evidence type="ECO:0000313" key="3">
    <source>
        <dbReference type="WBParaSite" id="nRc.2.0.1.t27931-RA"/>
    </source>
</evidence>
<dbReference type="WBParaSite" id="nRc.2.0.1.t27931-RA">
    <property type="protein sequence ID" value="nRc.2.0.1.t27931-RA"/>
    <property type="gene ID" value="nRc.2.0.1.g27931"/>
</dbReference>
<dbReference type="AlphaFoldDB" id="A0A915JPU4"/>
<organism evidence="2 3">
    <name type="scientific">Romanomermis culicivorax</name>
    <name type="common">Nematode worm</name>
    <dbReference type="NCBI Taxonomy" id="13658"/>
    <lineage>
        <taxon>Eukaryota</taxon>
        <taxon>Metazoa</taxon>
        <taxon>Ecdysozoa</taxon>
        <taxon>Nematoda</taxon>
        <taxon>Enoplea</taxon>
        <taxon>Dorylaimia</taxon>
        <taxon>Mermithida</taxon>
        <taxon>Mermithoidea</taxon>
        <taxon>Mermithidae</taxon>
        <taxon>Romanomermis</taxon>
    </lineage>
</organism>
<evidence type="ECO:0000256" key="1">
    <source>
        <dbReference type="SAM" id="MobiDB-lite"/>
    </source>
</evidence>
<dbReference type="Proteomes" id="UP000887565">
    <property type="component" value="Unplaced"/>
</dbReference>
<keyword evidence="2" id="KW-1185">Reference proteome</keyword>